<accession>X0T6A1</accession>
<sequence length="121" mass="14107">NISLPKNDLAKSNNRKAMDGLKNLKSDKVGVENVFSKIRRVFNHYVEQGEQQRKQAYESLKTECEAKIRQVIQQQTGSVGIKIDVERHPQFQEEWLKIQAQLDLQYLKHLDEYKQGLLSIP</sequence>
<reference evidence="1" key="1">
    <citation type="journal article" date="2014" name="Front. Microbiol.">
        <title>High frequency of phylogenetically diverse reductive dehalogenase-homologous genes in deep subseafloor sedimentary metagenomes.</title>
        <authorList>
            <person name="Kawai M."/>
            <person name="Futagami T."/>
            <person name="Toyoda A."/>
            <person name="Takaki Y."/>
            <person name="Nishi S."/>
            <person name="Hori S."/>
            <person name="Arai W."/>
            <person name="Tsubouchi T."/>
            <person name="Morono Y."/>
            <person name="Uchiyama I."/>
            <person name="Ito T."/>
            <person name="Fujiyama A."/>
            <person name="Inagaki F."/>
            <person name="Takami H."/>
        </authorList>
    </citation>
    <scope>NUCLEOTIDE SEQUENCE</scope>
    <source>
        <strain evidence="1">Expedition CK06-06</strain>
    </source>
</reference>
<evidence type="ECO:0000313" key="1">
    <source>
        <dbReference type="EMBL" id="GAF83717.1"/>
    </source>
</evidence>
<proteinExistence type="predicted"/>
<organism evidence="1">
    <name type="scientific">marine sediment metagenome</name>
    <dbReference type="NCBI Taxonomy" id="412755"/>
    <lineage>
        <taxon>unclassified sequences</taxon>
        <taxon>metagenomes</taxon>
        <taxon>ecological metagenomes</taxon>
    </lineage>
</organism>
<dbReference type="AlphaFoldDB" id="X0T6A1"/>
<gene>
    <name evidence="1" type="ORF">S01H1_04301</name>
</gene>
<comment type="caution">
    <text evidence="1">The sequence shown here is derived from an EMBL/GenBank/DDBJ whole genome shotgun (WGS) entry which is preliminary data.</text>
</comment>
<protein>
    <submittedName>
        <fullName evidence="1">Uncharacterized protein</fullName>
    </submittedName>
</protein>
<dbReference type="EMBL" id="BARS01002278">
    <property type="protein sequence ID" value="GAF83717.1"/>
    <property type="molecule type" value="Genomic_DNA"/>
</dbReference>
<feature type="non-terminal residue" evidence="1">
    <location>
        <position position="1"/>
    </location>
</feature>
<name>X0T6A1_9ZZZZ</name>